<reference evidence="1 2" key="1">
    <citation type="journal article" date="2019" name="Commun. Biol.">
        <title>The bagworm genome reveals a unique fibroin gene that provides high tensile strength.</title>
        <authorList>
            <person name="Kono N."/>
            <person name="Nakamura H."/>
            <person name="Ohtoshi R."/>
            <person name="Tomita M."/>
            <person name="Numata K."/>
            <person name="Arakawa K."/>
        </authorList>
    </citation>
    <scope>NUCLEOTIDE SEQUENCE [LARGE SCALE GENOMIC DNA]</scope>
</reference>
<proteinExistence type="predicted"/>
<dbReference type="EMBL" id="BGZK01001435">
    <property type="protein sequence ID" value="GBP79858.1"/>
    <property type="molecule type" value="Genomic_DNA"/>
</dbReference>
<name>A0A4C1YUN1_EUMVA</name>
<organism evidence="1 2">
    <name type="scientific">Eumeta variegata</name>
    <name type="common">Bagworm moth</name>
    <name type="synonym">Eumeta japonica</name>
    <dbReference type="NCBI Taxonomy" id="151549"/>
    <lineage>
        <taxon>Eukaryota</taxon>
        <taxon>Metazoa</taxon>
        <taxon>Ecdysozoa</taxon>
        <taxon>Arthropoda</taxon>
        <taxon>Hexapoda</taxon>
        <taxon>Insecta</taxon>
        <taxon>Pterygota</taxon>
        <taxon>Neoptera</taxon>
        <taxon>Endopterygota</taxon>
        <taxon>Lepidoptera</taxon>
        <taxon>Glossata</taxon>
        <taxon>Ditrysia</taxon>
        <taxon>Tineoidea</taxon>
        <taxon>Psychidae</taxon>
        <taxon>Oiketicinae</taxon>
        <taxon>Eumeta</taxon>
    </lineage>
</organism>
<sequence>MGKVVHELADRDDHEVGAQHRIQNGAQWLYLYLSRLNRAMGKVVHELADRDDHEVGAQHRIQNGAQWLYLYLSHEASVSNLSSFEKRVLRNLLHEPRVVGALCVSCDRHRPALQINNLPPHMQYNARNSAAVKLVTRASQWREIGTRGKKKEGSKALNLWYITDSSE</sequence>
<evidence type="ECO:0000313" key="1">
    <source>
        <dbReference type="EMBL" id="GBP79858.1"/>
    </source>
</evidence>
<evidence type="ECO:0000313" key="2">
    <source>
        <dbReference type="Proteomes" id="UP000299102"/>
    </source>
</evidence>
<dbReference type="AlphaFoldDB" id="A0A4C1YUN1"/>
<protein>
    <submittedName>
        <fullName evidence="1">Uncharacterized protein</fullName>
    </submittedName>
</protein>
<dbReference type="Proteomes" id="UP000299102">
    <property type="component" value="Unassembled WGS sequence"/>
</dbReference>
<accession>A0A4C1YUN1</accession>
<keyword evidence="2" id="KW-1185">Reference proteome</keyword>
<comment type="caution">
    <text evidence="1">The sequence shown here is derived from an EMBL/GenBank/DDBJ whole genome shotgun (WGS) entry which is preliminary data.</text>
</comment>
<gene>
    <name evidence="1" type="ORF">EVAR_60037_1</name>
</gene>